<dbReference type="Pfam" id="PF22486">
    <property type="entry name" value="MATH_2"/>
    <property type="match status" value="1"/>
</dbReference>
<gene>
    <name evidence="3" type="ORF">SEV965_LOCUS28403</name>
</gene>
<name>A0A815GR54_9BILA</name>
<sequence length="507" mass="58294">MSIEKKCSTCNKMLNRLIQLKCGHIQCDCCIKYKQNKTVSCSYCYEETSIEEITSNELLPQETNEELPTTCPFCSWSGPYKDYKEHSKSTHSSKKCDQCLATFNTEEDRMKHQQIKCPATLVRCQFHKYGCKELFPRWKIIDHTFTNVHCVSLKNALNDFILSTKAARRNTKSNDVDSTTSTSLMKNEDLNKIYLHIQTVTEVLAEIMSLNSANHSSNDAALYVSIDDVICVNDSSMKLDNCIMNLNESNIDNPIFLEQQDDQNDHKIDELNELITRLSAEQPTDVLNDDTQDTEVRLSDKRCLQFHENHIQTSQEIQQMKQEINSLQTIINVLHMELMARPVATDGLLIWPIEDIREKINNALCLKEPFVQSPTFVTVANGHPVQVYLYLHGKTSTEYHSSLYISIYVKLIEKVRQNLKGNVTFCIVDQSNSHYPSHVKRTCIVNTMNSNDMIGFDHLMVKNCLYQDPSPYIHDNTIWVIVKFNQTNPERFANLPKCVQHALENIG</sequence>
<feature type="domain" description="MATH" evidence="2">
    <location>
        <begin position="350"/>
        <end position="482"/>
    </location>
</feature>
<dbReference type="AlphaFoldDB" id="A0A815GR54"/>
<dbReference type="Proteomes" id="UP000663889">
    <property type="component" value="Unassembled WGS sequence"/>
</dbReference>
<feature type="coiled-coil region" evidence="1">
    <location>
        <begin position="310"/>
        <end position="337"/>
    </location>
</feature>
<dbReference type="InterPro" id="IPR013083">
    <property type="entry name" value="Znf_RING/FYVE/PHD"/>
</dbReference>
<evidence type="ECO:0000313" key="3">
    <source>
        <dbReference type="EMBL" id="CAF1342193.1"/>
    </source>
</evidence>
<organism evidence="3 4">
    <name type="scientific">Rotaria sordida</name>
    <dbReference type="NCBI Taxonomy" id="392033"/>
    <lineage>
        <taxon>Eukaryota</taxon>
        <taxon>Metazoa</taxon>
        <taxon>Spiralia</taxon>
        <taxon>Gnathifera</taxon>
        <taxon>Rotifera</taxon>
        <taxon>Eurotatoria</taxon>
        <taxon>Bdelloidea</taxon>
        <taxon>Philodinida</taxon>
        <taxon>Philodinidae</taxon>
        <taxon>Rotaria</taxon>
    </lineage>
</organism>
<comment type="caution">
    <text evidence="3">The sequence shown here is derived from an EMBL/GenBank/DDBJ whole genome shotgun (WGS) entry which is preliminary data.</text>
</comment>
<evidence type="ECO:0000256" key="1">
    <source>
        <dbReference type="SAM" id="Coils"/>
    </source>
</evidence>
<dbReference type="Gene3D" id="3.30.40.10">
    <property type="entry name" value="Zinc/RING finger domain, C3HC4 (zinc finger)"/>
    <property type="match status" value="1"/>
</dbReference>
<dbReference type="EMBL" id="CAJNOU010002695">
    <property type="protein sequence ID" value="CAF1342193.1"/>
    <property type="molecule type" value="Genomic_DNA"/>
</dbReference>
<evidence type="ECO:0000259" key="2">
    <source>
        <dbReference type="Pfam" id="PF22486"/>
    </source>
</evidence>
<evidence type="ECO:0000313" key="4">
    <source>
        <dbReference type="Proteomes" id="UP000663889"/>
    </source>
</evidence>
<dbReference type="InterPro" id="IPR008974">
    <property type="entry name" value="TRAF-like"/>
</dbReference>
<keyword evidence="1" id="KW-0175">Coiled coil</keyword>
<dbReference type="InterPro" id="IPR002083">
    <property type="entry name" value="MATH/TRAF_dom"/>
</dbReference>
<dbReference type="Gene3D" id="2.60.210.10">
    <property type="entry name" value="Apoptosis, Tumor Necrosis Factor Receptor Associated Protein 2, Chain A"/>
    <property type="match status" value="1"/>
</dbReference>
<reference evidence="3" key="1">
    <citation type="submission" date="2021-02" db="EMBL/GenBank/DDBJ databases">
        <authorList>
            <person name="Nowell W R."/>
        </authorList>
    </citation>
    <scope>NUCLEOTIDE SEQUENCE</scope>
</reference>
<proteinExistence type="predicted"/>
<accession>A0A815GR54</accession>
<dbReference type="SUPFAM" id="SSF49599">
    <property type="entry name" value="TRAF domain-like"/>
    <property type="match status" value="1"/>
</dbReference>
<protein>
    <recommendedName>
        <fullName evidence="2">MATH domain-containing protein</fullName>
    </recommendedName>
</protein>